<dbReference type="InterPro" id="IPR016541">
    <property type="entry name" value="UCP008505"/>
</dbReference>
<evidence type="ECO:0000313" key="1">
    <source>
        <dbReference type="EMBL" id="MRV71054.1"/>
    </source>
</evidence>
<reference evidence="1 2" key="1">
    <citation type="submission" date="2019-11" db="EMBL/GenBank/DDBJ databases">
        <title>Novel species isolated from a subtropical stream in China.</title>
        <authorList>
            <person name="Lu H."/>
        </authorList>
    </citation>
    <scope>NUCLEOTIDE SEQUENCE [LARGE SCALE GENOMIC DNA]</scope>
    <source>
        <strain evidence="1 2">FT92W</strain>
    </source>
</reference>
<dbReference type="RefSeq" id="WP_154371507.1">
    <property type="nucleotide sequence ID" value="NZ_WKJJ01000002.1"/>
</dbReference>
<accession>A0A7X2LSR4</accession>
<comment type="caution">
    <text evidence="1">The sequence shown here is derived from an EMBL/GenBank/DDBJ whole genome shotgun (WGS) entry which is preliminary data.</text>
</comment>
<dbReference type="AlphaFoldDB" id="A0A7X2LSR4"/>
<protein>
    <submittedName>
        <fullName evidence="1">DUF4411 family protein</fullName>
    </submittedName>
</protein>
<organism evidence="1 2">
    <name type="scientific">Pseudoduganella rivuli</name>
    <dbReference type="NCBI Taxonomy" id="2666085"/>
    <lineage>
        <taxon>Bacteria</taxon>
        <taxon>Pseudomonadati</taxon>
        <taxon>Pseudomonadota</taxon>
        <taxon>Betaproteobacteria</taxon>
        <taxon>Burkholderiales</taxon>
        <taxon>Oxalobacteraceae</taxon>
        <taxon>Telluria group</taxon>
        <taxon>Pseudoduganella</taxon>
    </lineage>
</organism>
<dbReference type="SUPFAM" id="SSF88723">
    <property type="entry name" value="PIN domain-like"/>
    <property type="match status" value="1"/>
</dbReference>
<gene>
    <name evidence="1" type="ORF">GJ700_04890</name>
</gene>
<name>A0A7X2LSR4_9BURK</name>
<dbReference type="InterPro" id="IPR029060">
    <property type="entry name" value="PIN-like_dom_sf"/>
</dbReference>
<evidence type="ECO:0000313" key="2">
    <source>
        <dbReference type="Proteomes" id="UP000446768"/>
    </source>
</evidence>
<dbReference type="Proteomes" id="UP000446768">
    <property type="component" value="Unassembled WGS sequence"/>
</dbReference>
<sequence>MIYLLDTNTFVEAKNRYYNMTVCPAYWQWLRQKFASNDVASISMVGDELKKGDDELADWAKDYPALFIGVDDVGTQTCFAQIANLIVSQSAQMKAGAVEDFLSGADPWLIAKAMATHGTVVTHEAYNPNAKRKFLIPNVCEQFGIDWMNTFDMLSRLEARFILGVPVTT</sequence>
<proteinExistence type="predicted"/>
<dbReference type="PIRSF" id="PIRSF008505">
    <property type="entry name" value="UCP008505"/>
    <property type="match status" value="1"/>
</dbReference>
<keyword evidence="2" id="KW-1185">Reference proteome</keyword>
<dbReference type="EMBL" id="WKJJ01000002">
    <property type="protein sequence ID" value="MRV71054.1"/>
    <property type="molecule type" value="Genomic_DNA"/>
</dbReference>
<dbReference type="Pfam" id="PF14367">
    <property type="entry name" value="DUF4411"/>
    <property type="match status" value="1"/>
</dbReference>